<evidence type="ECO:0000256" key="2">
    <source>
        <dbReference type="ARBA" id="ARBA00022679"/>
    </source>
</evidence>
<evidence type="ECO:0000256" key="1">
    <source>
        <dbReference type="ARBA" id="ARBA00022676"/>
    </source>
</evidence>
<gene>
    <name evidence="3" type="ORF">JCM16775_0042</name>
</gene>
<name>A0A510JDS0_9FUSO</name>
<accession>A0A510JDS0</accession>
<evidence type="ECO:0008006" key="5">
    <source>
        <dbReference type="Google" id="ProtNLM"/>
    </source>
</evidence>
<dbReference type="Gene3D" id="3.40.50.2000">
    <property type="entry name" value="Glycogen Phosphorylase B"/>
    <property type="match status" value="2"/>
</dbReference>
<dbReference type="PANTHER" id="PTHR30160:SF15">
    <property type="entry name" value="GLYCOSYLTRANSFERASE HI_0523-RELATED"/>
    <property type="match status" value="1"/>
</dbReference>
<dbReference type="Proteomes" id="UP000321892">
    <property type="component" value="Chromosome"/>
</dbReference>
<sequence>MSIVNGIKSKVIIWLFGTKKKHSDIDLKNIKSILLNPKDSIGDTLMSFCYARQLKKMYPDIKLGIVVTNRNLEFTKLCNENEKIIDIAVKRNDVLKNRKKWDVLLDFLSKENTKRMIWKKVLSPKITMIFGESYEGHYYNRKNVKNYDFDCTPPVETHIIDYLINSEFSKYFEIEKQKPHIKLLEKDIVKMEKFWKYDSQRVEDNNKKVKILLVPQGSDREMKPEEIAELLNNIENDKIKNVKIIMGKTDGSKEYYKKLISYINKDLDISLSNKFNIKEYVLFMATADLVIGVDGGAVHIASSLNKPLLSFYANNKYNLCRWSPKTTDDSLQVISKTIGNHNQTYNFSLSEPIKWLNAQIEKISETN</sequence>
<keyword evidence="1" id="KW-0328">Glycosyltransferase</keyword>
<evidence type="ECO:0000313" key="3">
    <source>
        <dbReference type="EMBL" id="BBM37367.1"/>
    </source>
</evidence>
<dbReference type="OrthoDB" id="5668871at2"/>
<protein>
    <recommendedName>
        <fullName evidence="5">Glycosyl transferase family protein</fullName>
    </recommendedName>
</protein>
<dbReference type="SUPFAM" id="SSF53756">
    <property type="entry name" value="UDP-Glycosyltransferase/glycogen phosphorylase"/>
    <property type="match status" value="1"/>
</dbReference>
<reference evidence="3 4" key="1">
    <citation type="submission" date="2019-07" db="EMBL/GenBank/DDBJ databases">
        <title>Complete Genome Sequence of Leptotrichia hofstadii Strain JCM16775.</title>
        <authorList>
            <person name="Watanabe S."/>
            <person name="Cui L."/>
        </authorList>
    </citation>
    <scope>NUCLEOTIDE SEQUENCE [LARGE SCALE GENOMIC DNA]</scope>
    <source>
        <strain evidence="3 4">JCM16775</strain>
    </source>
</reference>
<keyword evidence="4" id="KW-1185">Reference proteome</keyword>
<dbReference type="InterPro" id="IPR002201">
    <property type="entry name" value="Glyco_trans_9"/>
</dbReference>
<organism evidence="3 4">
    <name type="scientific">Leptotrichia hofstadii</name>
    <dbReference type="NCBI Taxonomy" id="157688"/>
    <lineage>
        <taxon>Bacteria</taxon>
        <taxon>Fusobacteriati</taxon>
        <taxon>Fusobacteriota</taxon>
        <taxon>Fusobacteriia</taxon>
        <taxon>Fusobacteriales</taxon>
        <taxon>Leptotrichiaceae</taxon>
        <taxon>Leptotrichia</taxon>
    </lineage>
</organism>
<dbReference type="AlphaFoldDB" id="A0A510JDS0"/>
<keyword evidence="2" id="KW-0808">Transferase</keyword>
<evidence type="ECO:0000313" key="4">
    <source>
        <dbReference type="Proteomes" id="UP000321892"/>
    </source>
</evidence>
<dbReference type="KEGG" id="lhf:JCM16775_0042"/>
<dbReference type="InterPro" id="IPR051199">
    <property type="entry name" value="LPS_LOS_Heptosyltrfase"/>
</dbReference>
<dbReference type="GO" id="GO:0005829">
    <property type="term" value="C:cytosol"/>
    <property type="evidence" value="ECO:0007669"/>
    <property type="project" value="TreeGrafter"/>
</dbReference>
<dbReference type="GO" id="GO:0008713">
    <property type="term" value="F:ADP-heptose-lipopolysaccharide heptosyltransferase activity"/>
    <property type="evidence" value="ECO:0007669"/>
    <property type="project" value="TreeGrafter"/>
</dbReference>
<dbReference type="PANTHER" id="PTHR30160">
    <property type="entry name" value="TETRAACYLDISACCHARIDE 4'-KINASE-RELATED"/>
    <property type="match status" value="1"/>
</dbReference>
<dbReference type="Pfam" id="PF01075">
    <property type="entry name" value="Glyco_transf_9"/>
    <property type="match status" value="1"/>
</dbReference>
<dbReference type="GO" id="GO:0009244">
    <property type="term" value="P:lipopolysaccharide core region biosynthetic process"/>
    <property type="evidence" value="ECO:0007669"/>
    <property type="project" value="TreeGrafter"/>
</dbReference>
<dbReference type="RefSeq" id="WP_026745491.1">
    <property type="nucleotide sequence ID" value="NZ_AP019823.1"/>
</dbReference>
<proteinExistence type="predicted"/>
<dbReference type="EMBL" id="AP019823">
    <property type="protein sequence ID" value="BBM37367.1"/>
    <property type="molecule type" value="Genomic_DNA"/>
</dbReference>